<dbReference type="Gene3D" id="3.40.630.30">
    <property type="match status" value="1"/>
</dbReference>
<dbReference type="GeneID" id="17299379"/>
<dbReference type="SUPFAM" id="SSF55729">
    <property type="entry name" value="Acyl-CoA N-acyltransferases (Nat)"/>
    <property type="match status" value="1"/>
</dbReference>
<dbReference type="Pfam" id="PF00583">
    <property type="entry name" value="Acetyltransf_1"/>
    <property type="match status" value="1"/>
</dbReference>
<evidence type="ECO:0000256" key="1">
    <source>
        <dbReference type="ARBA" id="ARBA00022679"/>
    </source>
</evidence>
<evidence type="ECO:0000259" key="2">
    <source>
        <dbReference type="PROSITE" id="PS51186"/>
    </source>
</evidence>
<feature type="domain" description="N-acetyltransferase" evidence="2">
    <location>
        <begin position="5"/>
        <end position="194"/>
    </location>
</feature>
<dbReference type="Proteomes" id="UP000011087">
    <property type="component" value="Unassembled WGS sequence"/>
</dbReference>
<dbReference type="OrthoDB" id="7305308at2759"/>
<name>L1J2C5_GUITC</name>
<reference evidence="4" key="3">
    <citation type="submission" date="2016-03" db="UniProtKB">
        <authorList>
            <consortium name="EnsemblProtists"/>
        </authorList>
    </citation>
    <scope>IDENTIFICATION</scope>
</reference>
<reference evidence="5" key="2">
    <citation type="submission" date="2012-11" db="EMBL/GenBank/DDBJ databases">
        <authorList>
            <person name="Kuo A."/>
            <person name="Curtis B.A."/>
            <person name="Tanifuji G."/>
            <person name="Burki F."/>
            <person name="Gruber A."/>
            <person name="Irimia M."/>
            <person name="Maruyama S."/>
            <person name="Arias M.C."/>
            <person name="Ball S.G."/>
            <person name="Gile G.H."/>
            <person name="Hirakawa Y."/>
            <person name="Hopkins J.F."/>
            <person name="Rensing S.A."/>
            <person name="Schmutz J."/>
            <person name="Symeonidi A."/>
            <person name="Elias M."/>
            <person name="Eveleigh R.J."/>
            <person name="Herman E.K."/>
            <person name="Klute M.J."/>
            <person name="Nakayama T."/>
            <person name="Obornik M."/>
            <person name="Reyes-Prieto A."/>
            <person name="Armbrust E.V."/>
            <person name="Aves S.J."/>
            <person name="Beiko R.G."/>
            <person name="Coutinho P."/>
            <person name="Dacks J.B."/>
            <person name="Durnford D.G."/>
            <person name="Fast N.M."/>
            <person name="Green B.R."/>
            <person name="Grisdale C."/>
            <person name="Hempe F."/>
            <person name="Henrissat B."/>
            <person name="Hoppner M.P."/>
            <person name="Ishida K.-I."/>
            <person name="Kim E."/>
            <person name="Koreny L."/>
            <person name="Kroth P.G."/>
            <person name="Liu Y."/>
            <person name="Malik S.-B."/>
            <person name="Maier U.G."/>
            <person name="McRose D."/>
            <person name="Mock T."/>
            <person name="Neilson J.A."/>
            <person name="Onodera N.T."/>
            <person name="Poole A.M."/>
            <person name="Pritham E.J."/>
            <person name="Richards T.A."/>
            <person name="Rocap G."/>
            <person name="Roy S.W."/>
            <person name="Sarai C."/>
            <person name="Schaack S."/>
            <person name="Shirato S."/>
            <person name="Slamovits C.H."/>
            <person name="Spencer D.F."/>
            <person name="Suzuki S."/>
            <person name="Worden A.Z."/>
            <person name="Zauner S."/>
            <person name="Barry K."/>
            <person name="Bell C."/>
            <person name="Bharti A.K."/>
            <person name="Crow J.A."/>
            <person name="Grimwood J."/>
            <person name="Kramer R."/>
            <person name="Lindquist E."/>
            <person name="Lucas S."/>
            <person name="Salamov A."/>
            <person name="McFadden G.I."/>
            <person name="Lane C.E."/>
            <person name="Keeling P.J."/>
            <person name="Gray M.W."/>
            <person name="Grigoriev I.V."/>
            <person name="Archibald J.M."/>
        </authorList>
    </citation>
    <scope>NUCLEOTIDE SEQUENCE</scope>
    <source>
        <strain evidence="5">CCMP2712</strain>
    </source>
</reference>
<dbReference type="InterPro" id="IPR050769">
    <property type="entry name" value="NAT_camello-type"/>
</dbReference>
<dbReference type="AlphaFoldDB" id="L1J2C5"/>
<evidence type="ECO:0000313" key="3">
    <source>
        <dbReference type="EMBL" id="EKX42676.1"/>
    </source>
</evidence>
<dbReference type="EMBL" id="JH993015">
    <property type="protein sequence ID" value="EKX42676.1"/>
    <property type="molecule type" value="Genomic_DNA"/>
</dbReference>
<evidence type="ECO:0000313" key="5">
    <source>
        <dbReference type="Proteomes" id="UP000011087"/>
    </source>
</evidence>
<evidence type="ECO:0000313" key="4">
    <source>
        <dbReference type="EnsemblProtists" id="EKX42676"/>
    </source>
</evidence>
<dbReference type="PANTHER" id="PTHR13947">
    <property type="entry name" value="GNAT FAMILY N-ACETYLTRANSFERASE"/>
    <property type="match status" value="1"/>
</dbReference>
<dbReference type="KEGG" id="gtt:GUITHDRAFT_153512"/>
<keyword evidence="5" id="KW-1185">Reference proteome</keyword>
<dbReference type="eggNOG" id="ENOG502SAFT">
    <property type="taxonomic scope" value="Eukaryota"/>
</dbReference>
<dbReference type="CDD" id="cd04301">
    <property type="entry name" value="NAT_SF"/>
    <property type="match status" value="1"/>
</dbReference>
<gene>
    <name evidence="3" type="ORF">GUITHDRAFT_153512</name>
</gene>
<organism evidence="3">
    <name type="scientific">Guillardia theta (strain CCMP2712)</name>
    <name type="common">Cryptophyte</name>
    <dbReference type="NCBI Taxonomy" id="905079"/>
    <lineage>
        <taxon>Eukaryota</taxon>
        <taxon>Cryptophyceae</taxon>
        <taxon>Pyrenomonadales</taxon>
        <taxon>Geminigeraceae</taxon>
        <taxon>Guillardia</taxon>
    </lineage>
</organism>
<dbReference type="RefSeq" id="XP_005829656.1">
    <property type="nucleotide sequence ID" value="XM_005829599.1"/>
</dbReference>
<dbReference type="InterPro" id="IPR000182">
    <property type="entry name" value="GNAT_dom"/>
</dbReference>
<dbReference type="PANTHER" id="PTHR13947:SF37">
    <property type="entry name" value="LD18367P"/>
    <property type="match status" value="1"/>
</dbReference>
<reference evidence="3 5" key="1">
    <citation type="journal article" date="2012" name="Nature">
        <title>Algal genomes reveal evolutionary mosaicism and the fate of nucleomorphs.</title>
        <authorList>
            <consortium name="DOE Joint Genome Institute"/>
            <person name="Curtis B.A."/>
            <person name="Tanifuji G."/>
            <person name="Burki F."/>
            <person name="Gruber A."/>
            <person name="Irimia M."/>
            <person name="Maruyama S."/>
            <person name="Arias M.C."/>
            <person name="Ball S.G."/>
            <person name="Gile G.H."/>
            <person name="Hirakawa Y."/>
            <person name="Hopkins J.F."/>
            <person name="Kuo A."/>
            <person name="Rensing S.A."/>
            <person name="Schmutz J."/>
            <person name="Symeonidi A."/>
            <person name="Elias M."/>
            <person name="Eveleigh R.J."/>
            <person name="Herman E.K."/>
            <person name="Klute M.J."/>
            <person name="Nakayama T."/>
            <person name="Obornik M."/>
            <person name="Reyes-Prieto A."/>
            <person name="Armbrust E.V."/>
            <person name="Aves S.J."/>
            <person name="Beiko R.G."/>
            <person name="Coutinho P."/>
            <person name="Dacks J.B."/>
            <person name="Durnford D.G."/>
            <person name="Fast N.M."/>
            <person name="Green B.R."/>
            <person name="Grisdale C.J."/>
            <person name="Hempel F."/>
            <person name="Henrissat B."/>
            <person name="Hoppner M.P."/>
            <person name="Ishida K."/>
            <person name="Kim E."/>
            <person name="Koreny L."/>
            <person name="Kroth P.G."/>
            <person name="Liu Y."/>
            <person name="Malik S.B."/>
            <person name="Maier U.G."/>
            <person name="McRose D."/>
            <person name="Mock T."/>
            <person name="Neilson J.A."/>
            <person name="Onodera N.T."/>
            <person name="Poole A.M."/>
            <person name="Pritham E.J."/>
            <person name="Richards T.A."/>
            <person name="Rocap G."/>
            <person name="Roy S.W."/>
            <person name="Sarai C."/>
            <person name="Schaack S."/>
            <person name="Shirato S."/>
            <person name="Slamovits C.H."/>
            <person name="Spencer D.F."/>
            <person name="Suzuki S."/>
            <person name="Worden A.Z."/>
            <person name="Zauner S."/>
            <person name="Barry K."/>
            <person name="Bell C."/>
            <person name="Bharti A.K."/>
            <person name="Crow J.A."/>
            <person name="Grimwood J."/>
            <person name="Kramer R."/>
            <person name="Lindquist E."/>
            <person name="Lucas S."/>
            <person name="Salamov A."/>
            <person name="McFadden G.I."/>
            <person name="Lane C.E."/>
            <person name="Keeling P.J."/>
            <person name="Gray M.W."/>
            <person name="Grigoriev I.V."/>
            <person name="Archibald J.M."/>
        </authorList>
    </citation>
    <scope>NUCLEOTIDE SEQUENCE</scope>
    <source>
        <strain evidence="3 5">CCMP2712</strain>
    </source>
</reference>
<dbReference type="OMA" id="VDACCEN"/>
<dbReference type="PaxDb" id="55529-EKX42676"/>
<dbReference type="PROSITE" id="PS51186">
    <property type="entry name" value="GNAT"/>
    <property type="match status" value="1"/>
</dbReference>
<keyword evidence="1" id="KW-0808">Transferase</keyword>
<accession>L1J2C5</accession>
<dbReference type="InterPro" id="IPR016181">
    <property type="entry name" value="Acyl_CoA_acyltransferase"/>
</dbReference>
<proteinExistence type="predicted"/>
<dbReference type="EnsemblProtists" id="EKX42676">
    <property type="protein sequence ID" value="EKX42676"/>
    <property type="gene ID" value="GUITHDRAFT_153512"/>
</dbReference>
<dbReference type="HOGENOM" id="CLU_1306852_0_0_1"/>
<protein>
    <recommendedName>
        <fullName evidence="2">N-acetyltransferase domain-containing protein</fullName>
    </recommendedName>
</protein>
<dbReference type="GO" id="GO:0008080">
    <property type="term" value="F:N-acetyltransferase activity"/>
    <property type="evidence" value="ECO:0007669"/>
    <property type="project" value="InterPro"/>
</dbReference>
<sequence length="195" mass="21523">MAEPVRVQALTERYLHGALSISNKFVGAGRKRLCCLIPLSLLPTPMSEFKKLYATEDSLSASAVAVRESDDKVVGFVQMTDASMKRDPFGKCLHPSCEGECYIEMMSVLPEMRGQGIGTRLLQFCETWARERGAHKLTLGVVARNPAKHLYERFGFVECESNTASACCNSLCVFFLLGFPHWGCGATMMAKNLLS</sequence>